<keyword evidence="1" id="KW-1133">Transmembrane helix</keyword>
<organism evidence="2 3">
    <name type="scientific">Ramlibacter montanisoli</name>
    <dbReference type="NCBI Taxonomy" id="2732512"/>
    <lineage>
        <taxon>Bacteria</taxon>
        <taxon>Pseudomonadati</taxon>
        <taxon>Pseudomonadota</taxon>
        <taxon>Betaproteobacteria</taxon>
        <taxon>Burkholderiales</taxon>
        <taxon>Comamonadaceae</taxon>
        <taxon>Ramlibacter</taxon>
    </lineage>
</organism>
<dbReference type="AlphaFoldDB" id="A0A849KGU1"/>
<proteinExistence type="predicted"/>
<name>A0A849KGU1_9BURK</name>
<keyword evidence="1" id="KW-0472">Membrane</keyword>
<evidence type="ECO:0000313" key="2">
    <source>
        <dbReference type="EMBL" id="NNU43343.1"/>
    </source>
</evidence>
<feature type="transmembrane region" description="Helical" evidence="1">
    <location>
        <begin position="36"/>
        <end position="54"/>
    </location>
</feature>
<evidence type="ECO:0000313" key="3">
    <source>
        <dbReference type="Proteomes" id="UP000552954"/>
    </source>
</evidence>
<evidence type="ECO:0000256" key="1">
    <source>
        <dbReference type="SAM" id="Phobius"/>
    </source>
</evidence>
<sequence>MNIPPFDALVQGADKALHAFARASDAYAQGLFPSSVPLWAVLIAGGVVLVEWLLGRRRDPRR</sequence>
<protein>
    <submittedName>
        <fullName evidence="2">Uncharacterized protein</fullName>
    </submittedName>
</protein>
<dbReference type="EMBL" id="JABFCS010000001">
    <property type="protein sequence ID" value="NNU43343.1"/>
    <property type="molecule type" value="Genomic_DNA"/>
</dbReference>
<reference evidence="2 3" key="2">
    <citation type="submission" date="2020-06" db="EMBL/GenBank/DDBJ databases">
        <title>Ramlibacter rhizophilus sp. nov., isolated from rhizosphere soil of national flower Mugunghwa from South Korea.</title>
        <authorList>
            <person name="Zheng-Fei Y."/>
            <person name="Huan T."/>
        </authorList>
    </citation>
    <scope>NUCLEOTIDE SEQUENCE [LARGE SCALE GENOMIC DNA]</scope>
    <source>
        <strain evidence="2 3">B156</strain>
    </source>
</reference>
<keyword evidence="1" id="KW-0812">Transmembrane</keyword>
<dbReference type="Proteomes" id="UP000552954">
    <property type="component" value="Unassembled WGS sequence"/>
</dbReference>
<accession>A0A849KGU1</accession>
<keyword evidence="3" id="KW-1185">Reference proteome</keyword>
<comment type="caution">
    <text evidence="2">The sequence shown here is derived from an EMBL/GenBank/DDBJ whole genome shotgun (WGS) entry which is preliminary data.</text>
</comment>
<gene>
    <name evidence="2" type="ORF">HK415_09520</name>
</gene>
<reference evidence="2 3" key="1">
    <citation type="submission" date="2020-05" db="EMBL/GenBank/DDBJ databases">
        <authorList>
            <person name="Khan S.A."/>
            <person name="Jeon C.O."/>
            <person name="Chun B.H."/>
        </authorList>
    </citation>
    <scope>NUCLEOTIDE SEQUENCE [LARGE SCALE GENOMIC DNA]</scope>
    <source>
        <strain evidence="2 3">B156</strain>
    </source>
</reference>
<dbReference type="RefSeq" id="WP_171558456.1">
    <property type="nucleotide sequence ID" value="NZ_JABFCS010000001.1"/>
</dbReference>